<dbReference type="AlphaFoldDB" id="A0A9J6E9L0"/>
<keyword evidence="2" id="KW-1185">Reference proteome</keyword>
<proteinExistence type="predicted"/>
<sequence length="359" mass="40573">MLLPDQTAFRRTLDYVSIRHKYGKSAITRIRQFLSAFTRLAAFKTHSRFNVTCKSKQLIPKSLQLKHPVKSAFGHQVILNAERQLLQARIEDCKQTVKRLETDIFFTTRHLEFIMPELLPEIHLVANQASRRRTEEQETSQERKLSALLEKGRKTRAPMFEVRNLSSYELTPAECQVLSSGLNFNQAKQPDTRKVVCAVENAIGLLGESERDEIRTRAVGILSRIRKSGCQQVLTEDEEKAIKALHKNKKIAVLPADKGNVTVVLDRSTYESKMTEIVGDCSTYAKINKDPTSKVQTGLQKTLSSIFQTLPASAKRLYFQLLCTNGSAPAIYGLPKIHKSGTPLRPIVDFTRSPLYCLS</sequence>
<reference evidence="1" key="2">
    <citation type="submission" date="2021-09" db="EMBL/GenBank/DDBJ databases">
        <authorList>
            <person name="Jia N."/>
            <person name="Wang J."/>
            <person name="Shi W."/>
            <person name="Du L."/>
            <person name="Sun Y."/>
            <person name="Zhan W."/>
            <person name="Jiang J."/>
            <person name="Wang Q."/>
            <person name="Zhang B."/>
            <person name="Ji P."/>
            <person name="Sakyi L.B."/>
            <person name="Cui X."/>
            <person name="Yuan T."/>
            <person name="Jiang B."/>
            <person name="Yang W."/>
            <person name="Lam T.T.-Y."/>
            <person name="Chang Q."/>
            <person name="Ding S."/>
            <person name="Wang X."/>
            <person name="Zhu J."/>
            <person name="Ruan X."/>
            <person name="Zhao L."/>
            <person name="Wei J."/>
            <person name="Que T."/>
            <person name="Du C."/>
            <person name="Cheng J."/>
            <person name="Dai P."/>
            <person name="Han X."/>
            <person name="Huang E."/>
            <person name="Gao Y."/>
            <person name="Liu J."/>
            <person name="Shao H."/>
            <person name="Ye R."/>
            <person name="Li L."/>
            <person name="Wei W."/>
            <person name="Wang X."/>
            <person name="Wang C."/>
            <person name="Huo Q."/>
            <person name="Li W."/>
            <person name="Guo W."/>
            <person name="Chen H."/>
            <person name="Chen S."/>
            <person name="Zhou L."/>
            <person name="Zhou L."/>
            <person name="Ni X."/>
            <person name="Tian J."/>
            <person name="Zhou Y."/>
            <person name="Sheng Y."/>
            <person name="Liu T."/>
            <person name="Pan Y."/>
            <person name="Xia L."/>
            <person name="Li J."/>
            <person name="Zhao F."/>
            <person name="Cao W."/>
        </authorList>
    </citation>
    <scope>NUCLEOTIDE SEQUENCE</scope>
    <source>
        <strain evidence="1">Rmic-2018</strain>
        <tissue evidence="1">Larvae</tissue>
    </source>
</reference>
<comment type="caution">
    <text evidence="1">The sequence shown here is derived from an EMBL/GenBank/DDBJ whole genome shotgun (WGS) entry which is preliminary data.</text>
</comment>
<dbReference type="VEuPathDB" id="VectorBase:LOC119173603"/>
<gene>
    <name evidence="1" type="ORF">HPB51_011826</name>
</gene>
<dbReference type="EMBL" id="JABSTU010000005">
    <property type="protein sequence ID" value="KAH8030792.1"/>
    <property type="molecule type" value="Genomic_DNA"/>
</dbReference>
<reference evidence="1" key="1">
    <citation type="journal article" date="2020" name="Cell">
        <title>Large-Scale Comparative Analyses of Tick Genomes Elucidate Their Genetic Diversity and Vector Capacities.</title>
        <authorList>
            <consortium name="Tick Genome and Microbiome Consortium (TIGMIC)"/>
            <person name="Jia N."/>
            <person name="Wang J."/>
            <person name="Shi W."/>
            <person name="Du L."/>
            <person name="Sun Y."/>
            <person name="Zhan W."/>
            <person name="Jiang J.F."/>
            <person name="Wang Q."/>
            <person name="Zhang B."/>
            <person name="Ji P."/>
            <person name="Bell-Sakyi L."/>
            <person name="Cui X.M."/>
            <person name="Yuan T.T."/>
            <person name="Jiang B.G."/>
            <person name="Yang W.F."/>
            <person name="Lam T.T."/>
            <person name="Chang Q.C."/>
            <person name="Ding S.J."/>
            <person name="Wang X.J."/>
            <person name="Zhu J.G."/>
            <person name="Ruan X.D."/>
            <person name="Zhao L."/>
            <person name="Wei J.T."/>
            <person name="Ye R.Z."/>
            <person name="Que T.C."/>
            <person name="Du C.H."/>
            <person name="Zhou Y.H."/>
            <person name="Cheng J.X."/>
            <person name="Dai P.F."/>
            <person name="Guo W.B."/>
            <person name="Han X.H."/>
            <person name="Huang E.J."/>
            <person name="Li L.F."/>
            <person name="Wei W."/>
            <person name="Gao Y.C."/>
            <person name="Liu J.Z."/>
            <person name="Shao H.Z."/>
            <person name="Wang X."/>
            <person name="Wang C.C."/>
            <person name="Yang T.C."/>
            <person name="Huo Q.B."/>
            <person name="Li W."/>
            <person name="Chen H.Y."/>
            <person name="Chen S.E."/>
            <person name="Zhou L.G."/>
            <person name="Ni X.B."/>
            <person name="Tian J.H."/>
            <person name="Sheng Y."/>
            <person name="Liu T."/>
            <person name="Pan Y.S."/>
            <person name="Xia L.Y."/>
            <person name="Li J."/>
            <person name="Zhao F."/>
            <person name="Cao W.C."/>
        </authorList>
    </citation>
    <scope>NUCLEOTIDE SEQUENCE</scope>
    <source>
        <strain evidence="1">Rmic-2018</strain>
    </source>
</reference>
<evidence type="ECO:0000313" key="2">
    <source>
        <dbReference type="Proteomes" id="UP000821866"/>
    </source>
</evidence>
<organism evidence="1 2">
    <name type="scientific">Rhipicephalus microplus</name>
    <name type="common">Cattle tick</name>
    <name type="synonym">Boophilus microplus</name>
    <dbReference type="NCBI Taxonomy" id="6941"/>
    <lineage>
        <taxon>Eukaryota</taxon>
        <taxon>Metazoa</taxon>
        <taxon>Ecdysozoa</taxon>
        <taxon>Arthropoda</taxon>
        <taxon>Chelicerata</taxon>
        <taxon>Arachnida</taxon>
        <taxon>Acari</taxon>
        <taxon>Parasitiformes</taxon>
        <taxon>Ixodida</taxon>
        <taxon>Ixodoidea</taxon>
        <taxon>Ixodidae</taxon>
        <taxon>Rhipicephalinae</taxon>
        <taxon>Rhipicephalus</taxon>
        <taxon>Boophilus</taxon>
    </lineage>
</organism>
<dbReference type="Proteomes" id="UP000821866">
    <property type="component" value="Chromosome 3"/>
</dbReference>
<evidence type="ECO:0008006" key="3">
    <source>
        <dbReference type="Google" id="ProtNLM"/>
    </source>
</evidence>
<accession>A0A9J6E9L0</accession>
<evidence type="ECO:0000313" key="1">
    <source>
        <dbReference type="EMBL" id="KAH8030792.1"/>
    </source>
</evidence>
<name>A0A9J6E9L0_RHIMP</name>
<protein>
    <recommendedName>
        <fullName evidence="3">Tick transposon</fullName>
    </recommendedName>
</protein>